<dbReference type="GO" id="GO:0009318">
    <property type="term" value="C:exodeoxyribonuclease VII complex"/>
    <property type="evidence" value="ECO:0007669"/>
    <property type="project" value="InterPro"/>
</dbReference>
<dbReference type="InterPro" id="IPR037004">
    <property type="entry name" value="Exonuc_VII_ssu_sf"/>
</dbReference>
<keyword evidence="2" id="KW-0540">Nuclease</keyword>
<keyword evidence="3 5" id="KW-0378">Hydrolase</keyword>
<dbReference type="EC" id="3.1.11.6" evidence="5"/>
<keyword evidence="4" id="KW-0175">Coiled coil</keyword>
<evidence type="ECO:0000313" key="5">
    <source>
        <dbReference type="EMBL" id="MCX2818229.1"/>
    </source>
</evidence>
<evidence type="ECO:0000313" key="6">
    <source>
        <dbReference type="Proteomes" id="UP001149411"/>
    </source>
</evidence>
<evidence type="ECO:0000256" key="3">
    <source>
        <dbReference type="ARBA" id="ARBA00022801"/>
    </source>
</evidence>
<dbReference type="NCBIfam" id="TIGR01280">
    <property type="entry name" value="xseB"/>
    <property type="match status" value="1"/>
</dbReference>
<dbReference type="Pfam" id="PF02609">
    <property type="entry name" value="Exonuc_VII_S"/>
    <property type="match status" value="1"/>
</dbReference>
<dbReference type="Proteomes" id="UP001149411">
    <property type="component" value="Unassembled WGS sequence"/>
</dbReference>
<dbReference type="PANTHER" id="PTHR34137:SF1">
    <property type="entry name" value="EXODEOXYRIBONUCLEASE 7 SMALL SUBUNIT"/>
    <property type="match status" value="1"/>
</dbReference>
<dbReference type="GO" id="GO:0008855">
    <property type="term" value="F:exodeoxyribonuclease VII activity"/>
    <property type="evidence" value="ECO:0007669"/>
    <property type="project" value="UniProtKB-EC"/>
</dbReference>
<gene>
    <name evidence="5" type="primary">xseB</name>
    <name evidence="5" type="ORF">EGH25_02540</name>
</gene>
<proteinExistence type="inferred from homology"/>
<dbReference type="AlphaFoldDB" id="A0A9Q4C4C4"/>
<evidence type="ECO:0000256" key="4">
    <source>
        <dbReference type="SAM" id="Coils"/>
    </source>
</evidence>
<reference evidence="5" key="1">
    <citation type="submission" date="2022-09" db="EMBL/GenBank/DDBJ databases">
        <title>Haloadaptaus new haloarchaeum isolated from saline soil.</title>
        <authorList>
            <person name="Duran-Viseras A."/>
            <person name="Sanchez-Porro C."/>
            <person name="Ventosa A."/>
        </authorList>
    </citation>
    <scope>NUCLEOTIDE SEQUENCE</scope>
    <source>
        <strain evidence="5">F3-133</strain>
    </source>
</reference>
<sequence>MSETESFEEEYDRLEEVVERLDSGRVGDDLTLDEALELYEEGVELVRRCRGHLDDAEATLETLEETTETDAEADV</sequence>
<dbReference type="HAMAP" id="MF_00337">
    <property type="entry name" value="Exonuc_7_S"/>
    <property type="match status" value="1"/>
</dbReference>
<dbReference type="RefSeq" id="WP_266085949.1">
    <property type="nucleotide sequence ID" value="NZ_RKLV01000002.1"/>
</dbReference>
<keyword evidence="6" id="KW-1185">Reference proteome</keyword>
<dbReference type="PIRSF" id="PIRSF006488">
    <property type="entry name" value="Exonuc_VII_S"/>
    <property type="match status" value="1"/>
</dbReference>
<dbReference type="GO" id="GO:0006308">
    <property type="term" value="P:DNA catabolic process"/>
    <property type="evidence" value="ECO:0007669"/>
    <property type="project" value="InterPro"/>
</dbReference>
<accession>A0A9Q4C4C4</accession>
<dbReference type="EMBL" id="RKLV01000002">
    <property type="protein sequence ID" value="MCX2818229.1"/>
    <property type="molecule type" value="Genomic_DNA"/>
</dbReference>
<organism evidence="5 6">
    <name type="scientific">Halorutilus salinus</name>
    <dbReference type="NCBI Taxonomy" id="2487751"/>
    <lineage>
        <taxon>Archaea</taxon>
        <taxon>Methanobacteriati</taxon>
        <taxon>Methanobacteriota</taxon>
        <taxon>Stenosarchaea group</taxon>
        <taxon>Halobacteria</taxon>
        <taxon>Halorutilales</taxon>
        <taxon>Halorutilaceae</taxon>
        <taxon>Halorutilus</taxon>
    </lineage>
</organism>
<keyword evidence="1" id="KW-0963">Cytoplasm</keyword>
<dbReference type="GO" id="GO:0005829">
    <property type="term" value="C:cytosol"/>
    <property type="evidence" value="ECO:0007669"/>
    <property type="project" value="TreeGrafter"/>
</dbReference>
<dbReference type="Gene3D" id="1.10.287.1040">
    <property type="entry name" value="Exonuclease VII, small subunit"/>
    <property type="match status" value="1"/>
</dbReference>
<feature type="coiled-coil region" evidence="4">
    <location>
        <begin position="4"/>
        <end position="73"/>
    </location>
</feature>
<evidence type="ECO:0000256" key="2">
    <source>
        <dbReference type="ARBA" id="ARBA00022722"/>
    </source>
</evidence>
<dbReference type="InterPro" id="IPR003761">
    <property type="entry name" value="Exonuc_VII_S"/>
</dbReference>
<dbReference type="SUPFAM" id="SSF116842">
    <property type="entry name" value="XseB-like"/>
    <property type="match status" value="1"/>
</dbReference>
<comment type="caution">
    <text evidence="5">The sequence shown here is derived from an EMBL/GenBank/DDBJ whole genome shotgun (WGS) entry which is preliminary data.</text>
</comment>
<name>A0A9Q4C4C4_9EURY</name>
<dbReference type="PANTHER" id="PTHR34137">
    <property type="entry name" value="EXODEOXYRIBONUCLEASE 7 SMALL SUBUNIT"/>
    <property type="match status" value="1"/>
</dbReference>
<protein>
    <submittedName>
        <fullName evidence="5">Exodeoxyribonuclease VII small subunit</fullName>
        <ecNumber evidence="5">3.1.11.6</ecNumber>
    </submittedName>
</protein>
<evidence type="ECO:0000256" key="1">
    <source>
        <dbReference type="ARBA" id="ARBA00022490"/>
    </source>
</evidence>